<reference evidence="2 3" key="1">
    <citation type="submission" date="2017-03" db="EMBL/GenBank/DDBJ databases">
        <title>Complete genome sequence of Candidatus 'Thiodictyon syntrophicum' sp. nov. strain Cad16T, a photolithoautotroph purple sulfur bacterium isolated from an alpine meromictic lake.</title>
        <authorList>
            <person name="Luedin S.M."/>
            <person name="Pothier J.F."/>
            <person name="Danza F."/>
            <person name="Storelli N."/>
            <person name="Wittwer M."/>
            <person name="Tonolla M."/>
        </authorList>
    </citation>
    <scope>NUCLEOTIDE SEQUENCE [LARGE SCALE GENOMIC DNA]</scope>
    <source>
        <strain evidence="2 3">Cad16T</strain>
    </source>
</reference>
<accession>A0A2K8UE74</accession>
<dbReference type="AlphaFoldDB" id="A0A2K8UE74"/>
<dbReference type="KEGG" id="tsy:THSYN_25200"/>
<proteinExistence type="predicted"/>
<evidence type="ECO:0000313" key="2">
    <source>
        <dbReference type="EMBL" id="AUB83903.1"/>
    </source>
</evidence>
<dbReference type="Proteomes" id="UP000232638">
    <property type="component" value="Chromosome"/>
</dbReference>
<dbReference type="Pfam" id="PF05168">
    <property type="entry name" value="HEPN"/>
    <property type="match status" value="1"/>
</dbReference>
<feature type="domain" description="HEPN" evidence="1">
    <location>
        <begin position="12"/>
        <end position="118"/>
    </location>
</feature>
<name>A0A2K8UE74_9GAMM</name>
<sequence length="131" mass="14656">MNAPLDEARQLLRAATRDRLSFELLLGTGRAPHETLGFLAQQACEKLIKAVLVRHGARVERTHDLERLFDLAVEQHIAVPVSGDVLRCLNPYAVALRYESTETIWIKDADAMAIVKTLHEWASIKIAADET</sequence>
<dbReference type="Gene3D" id="1.20.120.330">
    <property type="entry name" value="Nucleotidyltransferases domain 2"/>
    <property type="match status" value="1"/>
</dbReference>
<dbReference type="SMART" id="SM00748">
    <property type="entry name" value="HEPN"/>
    <property type="match status" value="1"/>
</dbReference>
<dbReference type="EMBL" id="CP020370">
    <property type="protein sequence ID" value="AUB83903.1"/>
    <property type="molecule type" value="Genomic_DNA"/>
</dbReference>
<dbReference type="SUPFAM" id="SSF81593">
    <property type="entry name" value="Nucleotidyltransferase substrate binding subunit/domain"/>
    <property type="match status" value="1"/>
</dbReference>
<dbReference type="RefSeq" id="WP_100921580.1">
    <property type="nucleotide sequence ID" value="NZ_CP020370.1"/>
</dbReference>
<keyword evidence="3" id="KW-1185">Reference proteome</keyword>
<dbReference type="InterPro" id="IPR007842">
    <property type="entry name" value="HEPN_dom"/>
</dbReference>
<evidence type="ECO:0000259" key="1">
    <source>
        <dbReference type="SMART" id="SM00748"/>
    </source>
</evidence>
<dbReference type="OrthoDB" id="7068609at2"/>
<gene>
    <name evidence="2" type="ORF">THSYN_25200</name>
</gene>
<organism evidence="2 3">
    <name type="scientific">Candidatus Thiodictyon syntrophicum</name>
    <dbReference type="NCBI Taxonomy" id="1166950"/>
    <lineage>
        <taxon>Bacteria</taxon>
        <taxon>Pseudomonadati</taxon>
        <taxon>Pseudomonadota</taxon>
        <taxon>Gammaproteobacteria</taxon>
        <taxon>Chromatiales</taxon>
        <taxon>Chromatiaceae</taxon>
        <taxon>Thiodictyon</taxon>
    </lineage>
</organism>
<evidence type="ECO:0000313" key="3">
    <source>
        <dbReference type="Proteomes" id="UP000232638"/>
    </source>
</evidence>
<protein>
    <recommendedName>
        <fullName evidence="1">HEPN domain-containing protein</fullName>
    </recommendedName>
</protein>